<dbReference type="EMBL" id="AZGZ01000010">
    <property type="protein sequence ID" value="KZZ92766.1"/>
    <property type="molecule type" value="Genomic_DNA"/>
</dbReference>
<dbReference type="VEuPathDB" id="FungiDB:AAP_02847"/>
<evidence type="ECO:0000313" key="2">
    <source>
        <dbReference type="Proteomes" id="UP000242877"/>
    </source>
</evidence>
<dbReference type="GO" id="GO:0071513">
    <property type="term" value="C:phosphopantothenoylcysteine decarboxylase complex"/>
    <property type="evidence" value="ECO:0007669"/>
    <property type="project" value="TreeGrafter"/>
</dbReference>
<dbReference type="AlphaFoldDB" id="A0A167ZK75"/>
<dbReference type="InterPro" id="IPR036551">
    <property type="entry name" value="Flavin_trans-like"/>
</dbReference>
<dbReference type="PANTHER" id="PTHR14359:SF21">
    <property type="entry name" value="FLAVOPROTEIN DOMAIN-CONTAINING PROTEIN"/>
    <property type="match status" value="1"/>
</dbReference>
<accession>A0A167ZK75</accession>
<reference evidence="1 2" key="1">
    <citation type="journal article" date="2016" name="Genome Biol. Evol.">
        <title>Divergent and convergent evolution of fungal pathogenicity.</title>
        <authorList>
            <person name="Shang Y."/>
            <person name="Xiao G."/>
            <person name="Zheng P."/>
            <person name="Cen K."/>
            <person name="Zhan S."/>
            <person name="Wang C."/>
        </authorList>
    </citation>
    <scope>NUCLEOTIDE SEQUENCE [LARGE SCALE GENOMIC DNA]</scope>
    <source>
        <strain evidence="1 2">ARSEF 7405</strain>
    </source>
</reference>
<comment type="caution">
    <text evidence="1">The sequence shown here is derived from an EMBL/GenBank/DDBJ whole genome shotgun (WGS) entry which is preliminary data.</text>
</comment>
<keyword evidence="2" id="KW-1185">Reference proteome</keyword>
<dbReference type="GO" id="GO:0015937">
    <property type="term" value="P:coenzyme A biosynthetic process"/>
    <property type="evidence" value="ECO:0007669"/>
    <property type="project" value="TreeGrafter"/>
</dbReference>
<organism evidence="1 2">
    <name type="scientific">Ascosphaera apis ARSEF 7405</name>
    <dbReference type="NCBI Taxonomy" id="392613"/>
    <lineage>
        <taxon>Eukaryota</taxon>
        <taxon>Fungi</taxon>
        <taxon>Dikarya</taxon>
        <taxon>Ascomycota</taxon>
        <taxon>Pezizomycotina</taxon>
        <taxon>Eurotiomycetes</taxon>
        <taxon>Eurotiomycetidae</taxon>
        <taxon>Onygenales</taxon>
        <taxon>Ascosphaeraceae</taxon>
        <taxon>Ascosphaera</taxon>
    </lineage>
</organism>
<dbReference type="GO" id="GO:0004633">
    <property type="term" value="F:phosphopantothenoylcysteine decarboxylase activity"/>
    <property type="evidence" value="ECO:0007669"/>
    <property type="project" value="TreeGrafter"/>
</dbReference>
<dbReference type="PANTHER" id="PTHR14359">
    <property type="entry name" value="HOMO-OLIGOMERIC FLAVIN CONTAINING CYS DECARBOXYLASE FAMILY"/>
    <property type="match status" value="1"/>
</dbReference>
<sequence length="555" mass="62020">MSQRMCRNDPETLSKTCRRIARASRSRSGGRQRKHVLLSTSALYADPFIPLVAAAGDIELRLITDISLGHAHDHLINGPCYRETVCSQEGLKLGPRSSMNTIAAELIDWADVFVLGPIDAGMMGSLIVGLTTNLTLTVLRGWDANKPIIMTPNMSVMEWKSLITQRQLDVIKSLWPWVRVLPPMLTQFEEPGILVDLPWEGTDLLVDALKKNLGLTDSAASASKSAISEDHSDDSSEELSRPISVRRQKRRRLTLPPELVLMIFDFLDDWETSRALGIDNKIPVPLEWKPFLPESFLSPMPWPLEYTVLCGSFDKIKESLSAIEPLKPLPDLVSHLILKFSRTDILDYLVTSIPRKEYGPDAVDGASRAGFVNVLEWWRTSGLPLLYTERALEAASAQGHISVLEWWKNTHDTAPSYAPIELKPGKSVLLAAQSGCIESLAWWDASAVTYSHGECVARIASNHGHVHVLQMWYELKGASMIFDNQVLVGATKNGYVDVLEWWKRSGLRVEFKTCDIEEAIEDAVSGAEDRVRQWWEASGLNLGVGMNEWMKVKTL</sequence>
<name>A0A167ZK75_9EURO</name>
<proteinExistence type="predicted"/>
<dbReference type="Proteomes" id="UP000242877">
    <property type="component" value="Unassembled WGS sequence"/>
</dbReference>
<protein>
    <submittedName>
        <fullName evidence="1">Flavoprotein</fullName>
    </submittedName>
</protein>
<dbReference type="GO" id="GO:0010181">
    <property type="term" value="F:FMN binding"/>
    <property type="evidence" value="ECO:0007669"/>
    <property type="project" value="TreeGrafter"/>
</dbReference>
<dbReference type="SUPFAM" id="SSF52507">
    <property type="entry name" value="Homo-oligomeric flavin-containing Cys decarboxylases, HFCD"/>
    <property type="match status" value="1"/>
</dbReference>
<dbReference type="OrthoDB" id="4202897at2759"/>
<evidence type="ECO:0000313" key="1">
    <source>
        <dbReference type="EMBL" id="KZZ92766.1"/>
    </source>
</evidence>
<gene>
    <name evidence="1" type="ORF">AAP_02847</name>
</gene>
<dbReference type="SUPFAM" id="SSF140860">
    <property type="entry name" value="Pseudo ankyrin repeat-like"/>
    <property type="match status" value="1"/>
</dbReference>
<dbReference type="Gene3D" id="3.40.50.1950">
    <property type="entry name" value="Flavin prenyltransferase-like"/>
    <property type="match status" value="1"/>
</dbReference>